<dbReference type="STRING" id="1305737.GCA_000526355_00347"/>
<evidence type="ECO:0008006" key="4">
    <source>
        <dbReference type="Google" id="ProtNLM"/>
    </source>
</evidence>
<dbReference type="AlphaFoldDB" id="A0A0N8KFJ9"/>
<dbReference type="PROSITE" id="PS51257">
    <property type="entry name" value="PROKAR_LIPOPROTEIN"/>
    <property type="match status" value="1"/>
</dbReference>
<name>A0A0N8KFJ9_9BACT</name>
<sequence length="281" mass="29757">MRKIYNYLAVVLAAVAMTSCFDDPGRDVFFSGNEVEFQAANLPNGLTARFIRTSPEQTDQVDVQVNRVSTDGSAPITVNISVDPSSTAVEGVHYELNSTSVTLNGGEFVSDFPVTILTGNIDPSETPDLVLNIESATGAEVSANYGQLTIAIRVICPSELAGTYTVFWEFLQTGDGSGGPNQTATDFVIGSADEVVFEEAGTGAYNIDDMSFGLYPGIYNDAAPSGRINDSCDVLTGADGNVDQYADPFTINGEVLDDGRLRITWSNTWGDGGTVVLTPAS</sequence>
<comment type="caution">
    <text evidence="2">The sequence shown here is derived from an EMBL/GenBank/DDBJ whole genome shotgun (WGS) entry which is preliminary data.</text>
</comment>
<reference evidence="2 3" key="1">
    <citation type="submission" date="2015-09" db="EMBL/GenBank/DDBJ databases">
        <title>Identification and resolution of microdiversity through metagenomic sequencing of parallel consortia.</title>
        <authorList>
            <person name="Nelson W.C."/>
            <person name="Romine M.F."/>
            <person name="Lindemann S.R."/>
        </authorList>
    </citation>
    <scope>NUCLEOTIDE SEQUENCE [LARGE SCALE GENOMIC DNA]</scope>
    <source>
        <strain evidence="2">HL-49</strain>
    </source>
</reference>
<keyword evidence="1" id="KW-0732">Signal</keyword>
<dbReference type="EMBL" id="LJXT01000066">
    <property type="protein sequence ID" value="KPQ14346.1"/>
    <property type="molecule type" value="Genomic_DNA"/>
</dbReference>
<dbReference type="InterPro" id="IPR038081">
    <property type="entry name" value="CalX-like_sf"/>
</dbReference>
<feature type="signal peptide" evidence="1">
    <location>
        <begin position="1"/>
        <end position="22"/>
    </location>
</feature>
<protein>
    <recommendedName>
        <fullName evidence="4">DUF4843 domain-containing protein</fullName>
    </recommendedName>
</protein>
<gene>
    <name evidence="2" type="ORF">HLUCCX10_10790</name>
</gene>
<proteinExistence type="predicted"/>
<dbReference type="Gene3D" id="2.60.40.2030">
    <property type="match status" value="1"/>
</dbReference>
<organism evidence="2 3">
    <name type="scientific">Algoriphagus marincola HL-49</name>
    <dbReference type="NCBI Taxonomy" id="1305737"/>
    <lineage>
        <taxon>Bacteria</taxon>
        <taxon>Pseudomonadati</taxon>
        <taxon>Bacteroidota</taxon>
        <taxon>Cytophagia</taxon>
        <taxon>Cytophagales</taxon>
        <taxon>Cyclobacteriaceae</taxon>
        <taxon>Algoriphagus</taxon>
    </lineage>
</organism>
<dbReference type="SUPFAM" id="SSF141072">
    <property type="entry name" value="CalX-like"/>
    <property type="match status" value="1"/>
</dbReference>
<feature type="chain" id="PRO_5006027884" description="DUF4843 domain-containing protein" evidence="1">
    <location>
        <begin position="23"/>
        <end position="281"/>
    </location>
</feature>
<dbReference type="eggNOG" id="ENOG5033MD6">
    <property type="taxonomic scope" value="Bacteria"/>
</dbReference>
<evidence type="ECO:0000313" key="3">
    <source>
        <dbReference type="Proteomes" id="UP000050421"/>
    </source>
</evidence>
<dbReference type="PATRIC" id="fig|1305737.6.peg.2786"/>
<evidence type="ECO:0000313" key="2">
    <source>
        <dbReference type="EMBL" id="KPQ14346.1"/>
    </source>
</evidence>
<dbReference type="OrthoDB" id="820155at2"/>
<dbReference type="Proteomes" id="UP000050421">
    <property type="component" value="Unassembled WGS sequence"/>
</dbReference>
<evidence type="ECO:0000256" key="1">
    <source>
        <dbReference type="SAM" id="SignalP"/>
    </source>
</evidence>
<accession>A0A0N8KFJ9</accession>